<feature type="transmembrane region" description="Helical" evidence="2">
    <location>
        <begin position="242"/>
        <end position="261"/>
    </location>
</feature>
<evidence type="ECO:0000313" key="3">
    <source>
        <dbReference type="EMBL" id="MDV7222216.1"/>
    </source>
</evidence>
<feature type="transmembrane region" description="Helical" evidence="2">
    <location>
        <begin position="40"/>
        <end position="61"/>
    </location>
</feature>
<feature type="transmembrane region" description="Helical" evidence="2">
    <location>
        <begin position="200"/>
        <end position="222"/>
    </location>
</feature>
<gene>
    <name evidence="3" type="ORF">R5A26_40420</name>
</gene>
<sequence length="297" mass="32899">MDGHPPCGKSPVRRVRELWQGLGLAELNRRGRELELLHRAMGFATLALVTLAPLLIVVAAADPIGHGGFALWLVDGMDLSGRSARALTDVFTPPRKVIGATSAWSVALLALFGLSFASSVQSGYEHVWRPTDAPWHRVWRRQLIWLVMLMGYLYAQVQTRNVLEGTPRILLSMAAGLLFFWWGPHFLLNRQIPWRYLLPGALATMAGLVGLRWFSYLVFTPLLVTNAVSYGPVGTVLVVESWLVGVGFVLYGGALVGRLLCERFGDPEASFRTEPENPEGTDAEQEEPPTRSRQDKV</sequence>
<keyword evidence="4" id="KW-1185">Reference proteome</keyword>
<name>A0ABU4FQJ4_9ACTN</name>
<dbReference type="EMBL" id="JAWMAJ010000213">
    <property type="protein sequence ID" value="MDV7222216.1"/>
    <property type="molecule type" value="Genomic_DNA"/>
</dbReference>
<protein>
    <submittedName>
        <fullName evidence="3">Ribonuclease BN</fullName>
    </submittedName>
</protein>
<organism evidence="3 4">
    <name type="scientific">Streptomyces prunicolor</name>
    <dbReference type="NCBI Taxonomy" id="67348"/>
    <lineage>
        <taxon>Bacteria</taxon>
        <taxon>Bacillati</taxon>
        <taxon>Actinomycetota</taxon>
        <taxon>Actinomycetes</taxon>
        <taxon>Kitasatosporales</taxon>
        <taxon>Streptomycetaceae</taxon>
        <taxon>Streptomyces</taxon>
    </lineage>
</organism>
<evidence type="ECO:0000313" key="4">
    <source>
        <dbReference type="Proteomes" id="UP001187346"/>
    </source>
</evidence>
<dbReference type="RefSeq" id="WP_317775137.1">
    <property type="nucleotide sequence ID" value="NZ_JAWMAJ010000213.1"/>
</dbReference>
<keyword evidence="2" id="KW-1133">Transmembrane helix</keyword>
<keyword evidence="2" id="KW-0812">Transmembrane</keyword>
<proteinExistence type="predicted"/>
<feature type="compositionally biased region" description="Basic and acidic residues" evidence="1">
    <location>
        <begin position="288"/>
        <end position="297"/>
    </location>
</feature>
<evidence type="ECO:0000256" key="2">
    <source>
        <dbReference type="SAM" id="Phobius"/>
    </source>
</evidence>
<feature type="compositionally biased region" description="Acidic residues" evidence="1">
    <location>
        <begin position="276"/>
        <end position="287"/>
    </location>
</feature>
<dbReference type="Proteomes" id="UP001187346">
    <property type="component" value="Unassembled WGS sequence"/>
</dbReference>
<evidence type="ECO:0000256" key="1">
    <source>
        <dbReference type="SAM" id="MobiDB-lite"/>
    </source>
</evidence>
<feature type="transmembrane region" description="Helical" evidence="2">
    <location>
        <begin position="169"/>
        <end position="188"/>
    </location>
</feature>
<feature type="region of interest" description="Disordered" evidence="1">
    <location>
        <begin position="269"/>
        <end position="297"/>
    </location>
</feature>
<accession>A0ABU4FQJ4</accession>
<comment type="caution">
    <text evidence="3">The sequence shown here is derived from an EMBL/GenBank/DDBJ whole genome shotgun (WGS) entry which is preliminary data.</text>
</comment>
<feature type="transmembrane region" description="Helical" evidence="2">
    <location>
        <begin position="97"/>
        <end position="117"/>
    </location>
</feature>
<feature type="transmembrane region" description="Helical" evidence="2">
    <location>
        <begin position="138"/>
        <end position="157"/>
    </location>
</feature>
<keyword evidence="2" id="KW-0472">Membrane</keyword>
<reference evidence="3 4" key="1">
    <citation type="submission" date="2023-10" db="EMBL/GenBank/DDBJ databases">
        <title>Characterization of rhizosphere-enriched actinobacteria from wheat plants lab-grown on chernevaya soil.</title>
        <authorList>
            <person name="Tikhonova E.N."/>
            <person name="Konopkin A."/>
            <person name="Kravchenko I.K."/>
        </authorList>
    </citation>
    <scope>NUCLEOTIDE SEQUENCE [LARGE SCALE GENOMIC DNA]</scope>
    <source>
        <strain evidence="3 4">RR29</strain>
    </source>
</reference>